<dbReference type="Gene3D" id="6.10.250.730">
    <property type="match status" value="1"/>
</dbReference>
<evidence type="ECO:0000313" key="2">
    <source>
        <dbReference type="Proteomes" id="UP000547879"/>
    </source>
</evidence>
<dbReference type="Pfam" id="PF06169">
    <property type="entry name" value="DUF982"/>
    <property type="match status" value="1"/>
</dbReference>
<gene>
    <name evidence="1" type="ORF">HNQ72_004310</name>
</gene>
<dbReference type="Proteomes" id="UP000547879">
    <property type="component" value="Unassembled WGS sequence"/>
</dbReference>
<evidence type="ECO:0000313" key="1">
    <source>
        <dbReference type="EMBL" id="MBB6164465.1"/>
    </source>
</evidence>
<dbReference type="InterPro" id="IPR010385">
    <property type="entry name" value="DUF982"/>
</dbReference>
<keyword evidence="2" id="KW-1185">Reference proteome</keyword>
<organism evidence="1 2">
    <name type="scientific">Rhizobium wenxiniae</name>
    <dbReference type="NCBI Taxonomy" id="1737357"/>
    <lineage>
        <taxon>Bacteria</taxon>
        <taxon>Pseudomonadati</taxon>
        <taxon>Pseudomonadota</taxon>
        <taxon>Alphaproteobacteria</taxon>
        <taxon>Hyphomicrobiales</taxon>
        <taxon>Rhizobiaceae</taxon>
        <taxon>Rhizobium/Agrobacterium group</taxon>
        <taxon>Rhizobium</taxon>
    </lineage>
</organism>
<comment type="caution">
    <text evidence="1">The sequence shown here is derived from an EMBL/GenBank/DDBJ whole genome shotgun (WGS) entry which is preliminary data.</text>
</comment>
<sequence>MKPDTFNTPVTILTGLGIPTPVRSVSQAYRVLMDWPAPGRDRAHSIATNACLAALNGHIEVETARGLFAAFAERQDILVPDLDMLLAIRGRSSSDPHIS</sequence>
<evidence type="ECO:0008006" key="3">
    <source>
        <dbReference type="Google" id="ProtNLM"/>
    </source>
</evidence>
<accession>A0A7W9Y9I6</accession>
<dbReference type="AlphaFoldDB" id="A0A7W9Y9I6"/>
<dbReference type="EMBL" id="JACHEG010000006">
    <property type="protein sequence ID" value="MBB6164465.1"/>
    <property type="molecule type" value="Genomic_DNA"/>
</dbReference>
<dbReference type="RefSeq" id="WP_183995071.1">
    <property type="nucleotide sequence ID" value="NZ_BMHW01000019.1"/>
</dbReference>
<protein>
    <recommendedName>
        <fullName evidence="3">DUF982 domain-containing protein</fullName>
    </recommendedName>
</protein>
<proteinExistence type="predicted"/>
<reference evidence="1 2" key="1">
    <citation type="submission" date="2020-08" db="EMBL/GenBank/DDBJ databases">
        <title>Genomic Encyclopedia of Type Strains, Phase IV (KMG-IV): sequencing the most valuable type-strain genomes for metagenomic binning, comparative biology and taxonomic classification.</title>
        <authorList>
            <person name="Goeker M."/>
        </authorList>
    </citation>
    <scope>NUCLEOTIDE SEQUENCE [LARGE SCALE GENOMIC DNA]</scope>
    <source>
        <strain evidence="1 2">DSM 100734</strain>
    </source>
</reference>
<name>A0A7W9Y9I6_9HYPH</name>